<name>A0A135YN92_9FIRM</name>
<dbReference type="AlphaFoldDB" id="A0A135YN92"/>
<evidence type="ECO:0000313" key="1">
    <source>
        <dbReference type="EMBL" id="KXI10882.1"/>
    </source>
</evidence>
<accession>A0A135YN92</accession>
<dbReference type="GeneID" id="79843601"/>
<comment type="caution">
    <text evidence="1">The sequence shown here is derived from an EMBL/GenBank/DDBJ whole genome shotgun (WGS) entry which is preliminary data.</text>
</comment>
<dbReference type="STRING" id="1261.HMPREF3195_01624"/>
<dbReference type="Proteomes" id="UP000070326">
    <property type="component" value="Unassembled WGS sequence"/>
</dbReference>
<reference evidence="1 2" key="1">
    <citation type="submission" date="2016-02" db="EMBL/GenBank/DDBJ databases">
        <authorList>
            <person name="Wen L."/>
            <person name="He K."/>
            <person name="Yang H."/>
        </authorList>
    </citation>
    <scope>NUCLEOTIDE SEQUENCE [LARGE SCALE GENOMIC DNA]</scope>
    <source>
        <strain evidence="1 2">MJR8628A</strain>
    </source>
</reference>
<organism evidence="1 2">
    <name type="scientific">Peptostreptococcus anaerobius</name>
    <dbReference type="NCBI Taxonomy" id="1261"/>
    <lineage>
        <taxon>Bacteria</taxon>
        <taxon>Bacillati</taxon>
        <taxon>Bacillota</taxon>
        <taxon>Clostridia</taxon>
        <taxon>Peptostreptococcales</taxon>
        <taxon>Peptostreptococcaceae</taxon>
        <taxon>Peptostreptococcus</taxon>
    </lineage>
</organism>
<dbReference type="eggNOG" id="ENOG5033M3G">
    <property type="taxonomic scope" value="Bacteria"/>
</dbReference>
<evidence type="ECO:0000313" key="2">
    <source>
        <dbReference type="Proteomes" id="UP000070326"/>
    </source>
</evidence>
<protein>
    <submittedName>
        <fullName evidence="1">Uncharacterized protein</fullName>
    </submittedName>
</protein>
<gene>
    <name evidence="1" type="ORF">HMPREF3195_01624</name>
</gene>
<proteinExistence type="predicted"/>
<sequence>MADDKFVNLEELIESIEMGLDIEFDLYGVRYYIGAPQGELLISRDFGEIEDFYMDAEDLVNNHYINDKPIKDIWQDIIIYNM</sequence>
<dbReference type="EMBL" id="LSQZ01000085">
    <property type="protein sequence ID" value="KXI10882.1"/>
    <property type="molecule type" value="Genomic_DNA"/>
</dbReference>
<dbReference type="RefSeq" id="WP_002844677.1">
    <property type="nucleotide sequence ID" value="NZ_CAMPYD010000007.1"/>
</dbReference>
<dbReference type="PATRIC" id="fig|1261.5.peg.1629"/>